<dbReference type="GO" id="GO:0004252">
    <property type="term" value="F:serine-type endopeptidase activity"/>
    <property type="evidence" value="ECO:0007669"/>
    <property type="project" value="InterPro"/>
</dbReference>
<accession>A0A829YCG5</accession>
<organism evidence="12 13">
    <name type="scientific">Steroidobacter agaridevorans</name>
    <dbReference type="NCBI Taxonomy" id="2695856"/>
    <lineage>
        <taxon>Bacteria</taxon>
        <taxon>Pseudomonadati</taxon>
        <taxon>Pseudomonadota</taxon>
        <taxon>Gammaproteobacteria</taxon>
        <taxon>Steroidobacterales</taxon>
        <taxon>Steroidobacteraceae</taxon>
        <taxon>Steroidobacter</taxon>
    </lineage>
</organism>
<dbReference type="InterPro" id="IPR029058">
    <property type="entry name" value="AB_hydrolase_fold"/>
</dbReference>
<dbReference type="InterPro" id="IPR011659">
    <property type="entry name" value="WD40"/>
</dbReference>
<proteinExistence type="inferred from homology"/>
<evidence type="ECO:0000256" key="6">
    <source>
        <dbReference type="ARBA" id="ARBA00022990"/>
    </source>
</evidence>
<comment type="function">
    <text evidence="9">This enzyme catalyzes the hydrolysis of the N-terminal peptide bond of an N-acetylated peptide to generate an N-acetylated amino acid and a peptide with a free N-terminus. It preferentially cleaves off Ac-Ala, Ac-Met and Ac-Ser. Also, involved in the degradation of oxidized and glycated proteins.</text>
</comment>
<dbReference type="FunFam" id="3.40.50.1820:FF:000028">
    <property type="entry name" value="S9 family peptidase"/>
    <property type="match status" value="1"/>
</dbReference>
<evidence type="ECO:0000256" key="5">
    <source>
        <dbReference type="ARBA" id="ARBA00022825"/>
    </source>
</evidence>
<dbReference type="InterPro" id="IPR001375">
    <property type="entry name" value="Peptidase_S9_cat"/>
</dbReference>
<evidence type="ECO:0000256" key="3">
    <source>
        <dbReference type="ARBA" id="ARBA00022729"/>
    </source>
</evidence>
<evidence type="ECO:0000313" key="12">
    <source>
        <dbReference type="EMBL" id="GFE80949.1"/>
    </source>
</evidence>
<evidence type="ECO:0000259" key="11">
    <source>
        <dbReference type="Pfam" id="PF00326"/>
    </source>
</evidence>
<dbReference type="Proteomes" id="UP000445000">
    <property type="component" value="Unassembled WGS sequence"/>
</dbReference>
<dbReference type="InterPro" id="IPR011042">
    <property type="entry name" value="6-blade_b-propeller_TolB-like"/>
</dbReference>
<feature type="domain" description="Peptidase S9 prolyl oligopeptidase catalytic" evidence="11">
    <location>
        <begin position="492"/>
        <end position="693"/>
    </location>
</feature>
<dbReference type="SUPFAM" id="SSF53474">
    <property type="entry name" value="alpha/beta-Hydrolases"/>
    <property type="match status" value="1"/>
</dbReference>
<comment type="similarity">
    <text evidence="1">Belongs to the peptidase S9C family.</text>
</comment>
<sequence>MIRMPPIRRHELGHCHKQKPHSNRSVVALIAGIVLAASAHAEPYTAAAMWQLQRLGTPDISPDGRLSVVPVTRFDVDKNKGDTDLWLIPTKPGKARQLTSSGGSASSPVWSPDGEMIAFVGKRGDDKQQQLYVIAVNGGEARRVTNVPTGVIAPKWFPDSRRIAFLSQVWTDLDSWADMDKRMTERNEAKMTARVWEKAPVSHWDHFLDDRDTHIYSISIDGGEPQAITRNAGVSLDRAEPDGNSYDISPDGAEVAFAVNNDPSGIDPNFDVFTLPVEGGSPQNLSNLTKDNTGDDTVPLYSPDGRSLAFRRQVIKDFYADRARLMLYDRRGSKLRNLTEEWDRSADGLVWSPDSSALFGAIDDAGTRRIYRFDIGGGEPKAVTREHSFDSLAIAGSGPVIVGLRQSFTEPPTLVSIIARTGAATKLSDFNDPVLARLTPGRVESVTYKGANNEDVQMWVVYPPNFTPDRKWPLYLLLHGGPHNGVTDAYQWRWNAQVFANWGYVTAWHNFHGSSGFGQAWTDSITKESMAMPYEDTIKATEWFRAQPWLDTERMAAGGGSYGGYLASSLLGKPHPFKTLVAHAAVYNSYTQYSSDYGADKKRYGEFWDDVERFARNSPHTFAANFNTPTLVIHGQLDRRVPVNHGLELFNVLQNRGVPSKLVYFPDENHWILKPQNSLFWYETSRQWLEKYVRPGPGDASAVSAAPSESTQNKVSQ</sequence>
<evidence type="ECO:0000256" key="4">
    <source>
        <dbReference type="ARBA" id="ARBA00022801"/>
    </source>
</evidence>
<feature type="compositionally biased region" description="Polar residues" evidence="10">
    <location>
        <begin position="707"/>
        <end position="717"/>
    </location>
</feature>
<dbReference type="PANTHER" id="PTHR42776:SF13">
    <property type="entry name" value="DIPEPTIDYL-PEPTIDASE 5"/>
    <property type="match status" value="1"/>
</dbReference>
<keyword evidence="5" id="KW-0720">Serine protease</keyword>
<keyword evidence="3" id="KW-0732">Signal</keyword>
<name>A0A829YCG5_9GAMM</name>
<evidence type="ECO:0000256" key="1">
    <source>
        <dbReference type="ARBA" id="ARBA00010040"/>
    </source>
</evidence>
<dbReference type="Pfam" id="PF00326">
    <property type="entry name" value="Peptidase_S9"/>
    <property type="match status" value="1"/>
</dbReference>
<dbReference type="Pfam" id="PF07676">
    <property type="entry name" value="PD40"/>
    <property type="match status" value="1"/>
</dbReference>
<reference evidence="13" key="1">
    <citation type="submission" date="2020-01" db="EMBL/GenBank/DDBJ databases">
        <title>'Steroidobacter agaridevorans' sp. nov., agar-degrading bacteria isolated from rhizosphere soils.</title>
        <authorList>
            <person name="Ikenaga M."/>
            <person name="Kataoka M."/>
            <person name="Murouchi A."/>
            <person name="Katsuragi S."/>
            <person name="Sakai M."/>
        </authorList>
    </citation>
    <scope>NUCLEOTIDE SEQUENCE [LARGE SCALE GENOMIC DNA]</scope>
    <source>
        <strain evidence="13">YU21-B</strain>
    </source>
</reference>
<dbReference type="PROSITE" id="PS00708">
    <property type="entry name" value="PRO_ENDOPEP_SER"/>
    <property type="match status" value="1"/>
</dbReference>
<evidence type="ECO:0000256" key="7">
    <source>
        <dbReference type="ARBA" id="ARBA00032284"/>
    </source>
</evidence>
<dbReference type="PANTHER" id="PTHR42776">
    <property type="entry name" value="SERINE PEPTIDASE S9 FAMILY MEMBER"/>
    <property type="match status" value="1"/>
</dbReference>
<feature type="region of interest" description="Disordered" evidence="10">
    <location>
        <begin position="695"/>
        <end position="717"/>
    </location>
</feature>
<comment type="caution">
    <text evidence="12">The sequence shown here is derived from an EMBL/GenBank/DDBJ whole genome shotgun (WGS) entry which is preliminary data.</text>
</comment>
<dbReference type="EMBL" id="BLJN01000003">
    <property type="protein sequence ID" value="GFE80949.1"/>
    <property type="molecule type" value="Genomic_DNA"/>
</dbReference>
<dbReference type="SUPFAM" id="SSF82171">
    <property type="entry name" value="DPP6 N-terminal domain-like"/>
    <property type="match status" value="1"/>
</dbReference>
<dbReference type="AlphaFoldDB" id="A0A829YCG5"/>
<dbReference type="Pfam" id="PF26549">
    <property type="entry name" value="Tricorn_N"/>
    <property type="match status" value="1"/>
</dbReference>
<evidence type="ECO:0000256" key="9">
    <source>
        <dbReference type="ARBA" id="ARBA00045885"/>
    </source>
</evidence>
<dbReference type="GO" id="GO:0006508">
    <property type="term" value="P:proteolysis"/>
    <property type="evidence" value="ECO:0007669"/>
    <property type="project" value="UniProtKB-KW"/>
</dbReference>
<evidence type="ECO:0000256" key="8">
    <source>
        <dbReference type="ARBA" id="ARBA00032596"/>
    </source>
</evidence>
<keyword evidence="6" id="KW-0007">Acetylation</keyword>
<dbReference type="RefSeq" id="WP_161812661.1">
    <property type="nucleotide sequence ID" value="NZ_BLJN01000003.1"/>
</dbReference>
<keyword evidence="13" id="KW-1185">Reference proteome</keyword>
<gene>
    <name evidence="12" type="ORF">GCM10011487_29490</name>
</gene>
<dbReference type="Gene3D" id="3.40.50.1820">
    <property type="entry name" value="alpha/beta hydrolase"/>
    <property type="match status" value="1"/>
</dbReference>
<dbReference type="Gene3D" id="2.120.10.30">
    <property type="entry name" value="TolB, C-terminal domain"/>
    <property type="match status" value="2"/>
</dbReference>
<evidence type="ECO:0000313" key="13">
    <source>
        <dbReference type="Proteomes" id="UP000445000"/>
    </source>
</evidence>
<evidence type="ECO:0000256" key="2">
    <source>
        <dbReference type="ARBA" id="ARBA00022670"/>
    </source>
</evidence>
<protein>
    <recommendedName>
        <fullName evidence="8">Acyl-peptide hydrolase</fullName>
    </recommendedName>
    <alternativeName>
        <fullName evidence="7">Acylaminoacyl-peptidase</fullName>
    </alternativeName>
</protein>
<evidence type="ECO:0000256" key="10">
    <source>
        <dbReference type="SAM" id="MobiDB-lite"/>
    </source>
</evidence>
<keyword evidence="4" id="KW-0378">Hydrolase</keyword>
<dbReference type="InterPro" id="IPR002471">
    <property type="entry name" value="Pept_S9_AS"/>
</dbReference>
<keyword evidence="2" id="KW-0645">Protease</keyword>